<dbReference type="EMBL" id="MPOH02000042">
    <property type="protein sequence ID" value="OQD51894.1"/>
    <property type="molecule type" value="Genomic_DNA"/>
</dbReference>
<evidence type="ECO:0000313" key="2">
    <source>
        <dbReference type="Proteomes" id="UP000184286"/>
    </source>
</evidence>
<name>A0A1V6MHF6_9ACTN</name>
<evidence type="ECO:0000313" key="1">
    <source>
        <dbReference type="EMBL" id="OQD51894.1"/>
    </source>
</evidence>
<dbReference type="Proteomes" id="UP000184286">
    <property type="component" value="Unassembled WGS sequence"/>
</dbReference>
<dbReference type="AlphaFoldDB" id="A0A1V6MHF6"/>
<gene>
    <name evidence="1" type="ORF">BM536_037350</name>
</gene>
<proteinExistence type="predicted"/>
<dbReference type="RefSeq" id="WP_073499590.1">
    <property type="nucleotide sequence ID" value="NZ_MPOH02000042.1"/>
</dbReference>
<organism evidence="1 2">
    <name type="scientific">Streptomyces phaeoluteigriseus</name>
    <dbReference type="NCBI Taxonomy" id="114686"/>
    <lineage>
        <taxon>Bacteria</taxon>
        <taxon>Bacillati</taxon>
        <taxon>Actinomycetota</taxon>
        <taxon>Actinomycetes</taxon>
        <taxon>Kitasatosporales</taxon>
        <taxon>Streptomycetaceae</taxon>
        <taxon>Streptomyces</taxon>
        <taxon>Streptomyces aurantiacus group</taxon>
    </lineage>
</organism>
<accession>A0A1V6MHF6</accession>
<protein>
    <submittedName>
        <fullName evidence="1">Uncharacterized protein</fullName>
    </submittedName>
</protein>
<reference evidence="1 2" key="2">
    <citation type="submission" date="2017-02" db="EMBL/GenBank/DDBJ databases">
        <title>Draft genome sequence of Streptomyces phaeoluteigriseus type strain DSM41896.</title>
        <authorList>
            <person name="Salih T.S."/>
            <person name="Algora Gallardo L."/>
            <person name="Melo Santos T."/>
            <person name="Filgueira Martinez S."/>
            <person name="Herron P.R."/>
        </authorList>
    </citation>
    <scope>NUCLEOTIDE SEQUENCE [LARGE SCALE GENOMIC DNA]</scope>
    <source>
        <strain evidence="1 2">DSM 41896</strain>
    </source>
</reference>
<comment type="caution">
    <text evidence="1">The sequence shown here is derived from an EMBL/GenBank/DDBJ whole genome shotgun (WGS) entry which is preliminary data.</text>
</comment>
<dbReference type="OrthoDB" id="4328863at2"/>
<sequence length="69" mass="7310">MKSTSKAQADEPPPSPPVAGIAWCARHESYSNTARLVRDSSGARLFACSSCREAYDLPLVGDQPCTPAS</sequence>
<dbReference type="STRING" id="114686.BM536_037350"/>
<reference evidence="2" key="1">
    <citation type="submission" date="2016-11" db="EMBL/GenBank/DDBJ databases">
        <authorList>
            <person name="Schniete J.K."/>
            <person name="Salih T."/>
            <person name="Algora Gallardo L."/>
            <person name="Martinez Fernandez S."/>
            <person name="Herron P.R."/>
        </authorList>
    </citation>
    <scope>NUCLEOTIDE SEQUENCE [LARGE SCALE GENOMIC DNA]</scope>
    <source>
        <strain evidence="2">DSM 41896</strain>
    </source>
</reference>